<reference evidence="3" key="1">
    <citation type="journal article" date="2019" name="Int. J. Syst. Evol. Microbiol.">
        <title>The Global Catalogue of Microorganisms (GCM) 10K type strain sequencing project: providing services to taxonomists for standard genome sequencing and annotation.</title>
        <authorList>
            <consortium name="The Broad Institute Genomics Platform"/>
            <consortium name="The Broad Institute Genome Sequencing Center for Infectious Disease"/>
            <person name="Wu L."/>
            <person name="Ma J."/>
        </authorList>
    </citation>
    <scope>NUCLEOTIDE SEQUENCE [LARGE SCALE GENOMIC DNA]</scope>
    <source>
        <strain evidence="3">JCM 18081</strain>
    </source>
</reference>
<proteinExistence type="predicted"/>
<evidence type="ECO:0000313" key="3">
    <source>
        <dbReference type="Proteomes" id="UP001501265"/>
    </source>
</evidence>
<organism evidence="2 3">
    <name type="scientific">Streptomyces ziwulingensis</name>
    <dbReference type="NCBI Taxonomy" id="1045501"/>
    <lineage>
        <taxon>Bacteria</taxon>
        <taxon>Bacillati</taxon>
        <taxon>Actinomycetota</taxon>
        <taxon>Actinomycetes</taxon>
        <taxon>Kitasatosporales</taxon>
        <taxon>Streptomycetaceae</taxon>
        <taxon>Streptomyces</taxon>
    </lineage>
</organism>
<keyword evidence="1" id="KW-0812">Transmembrane</keyword>
<evidence type="ECO:0008006" key="4">
    <source>
        <dbReference type="Google" id="ProtNLM"/>
    </source>
</evidence>
<keyword evidence="3" id="KW-1185">Reference proteome</keyword>
<feature type="transmembrane region" description="Helical" evidence="1">
    <location>
        <begin position="64"/>
        <end position="88"/>
    </location>
</feature>
<gene>
    <name evidence="2" type="ORF">GCM10023220_11180</name>
</gene>
<name>A0ABP9B0U3_9ACTN</name>
<feature type="transmembrane region" description="Helical" evidence="1">
    <location>
        <begin position="29"/>
        <end position="52"/>
    </location>
</feature>
<comment type="caution">
    <text evidence="2">The sequence shown here is derived from an EMBL/GenBank/DDBJ whole genome shotgun (WGS) entry which is preliminary data.</text>
</comment>
<keyword evidence="1" id="KW-1133">Transmembrane helix</keyword>
<evidence type="ECO:0000313" key="2">
    <source>
        <dbReference type="EMBL" id="GAA4788402.1"/>
    </source>
</evidence>
<protein>
    <recommendedName>
        <fullName evidence="4">Integral membrane protein</fullName>
    </recommendedName>
</protein>
<dbReference type="Proteomes" id="UP001501265">
    <property type="component" value="Unassembled WGS sequence"/>
</dbReference>
<keyword evidence="1" id="KW-0472">Membrane</keyword>
<evidence type="ECO:0000256" key="1">
    <source>
        <dbReference type="SAM" id="Phobius"/>
    </source>
</evidence>
<dbReference type="RefSeq" id="WP_345617773.1">
    <property type="nucleotide sequence ID" value="NZ_BAABIG010000010.1"/>
</dbReference>
<accession>A0ABP9B0U3</accession>
<dbReference type="EMBL" id="BAABIG010000010">
    <property type="protein sequence ID" value="GAA4788402.1"/>
    <property type="molecule type" value="Genomic_DNA"/>
</dbReference>
<sequence length="92" mass="9465">MNLAGPDPEFAPNGTFDPNPQAGELLGNLAWIVTAAAVAGVIIIGTQMALQLRRGEMGEGATHFRGFATVLGACILGISAGPLVNFVITPYL</sequence>